<organism evidence="2 3">
    <name type="scientific">Enterococcus casseliflavus ATCC 12755</name>
    <dbReference type="NCBI Taxonomy" id="888066"/>
    <lineage>
        <taxon>Bacteria</taxon>
        <taxon>Bacillati</taxon>
        <taxon>Bacillota</taxon>
        <taxon>Bacilli</taxon>
        <taxon>Lactobacillales</taxon>
        <taxon>Enterococcaceae</taxon>
        <taxon>Enterococcus</taxon>
    </lineage>
</organism>
<sequence>MTVAVNKKLETRYNCKRIHRIMRILGFYSVIRRPRPSWQRSNPIHLAENILNRNFDAATSPNQIWCTDITEFKYGNGQKEFLSAIVDLWDKSIIAYVLSPRNDNEIVMDTLKQAFEANPGARPLIHSDRGFQYTSHAYKTLRDTYKFTASMSRVSKCLDNQPIESFWGTLKAERYYLNNYATREALVTDVEDYIHFYNHKRIT</sequence>
<feature type="non-terminal residue" evidence="2">
    <location>
        <position position="203"/>
    </location>
</feature>
<name>F0EQ33_ENTCA</name>
<dbReference type="PANTHER" id="PTHR46889:SF4">
    <property type="entry name" value="TRANSPOSASE INSO FOR INSERTION SEQUENCE ELEMENT IS911B-RELATED"/>
    <property type="match status" value="1"/>
</dbReference>
<comment type="caution">
    <text evidence="2">The sequence shown here is derived from an EMBL/GenBank/DDBJ whole genome shotgun (WGS) entry which is preliminary data.</text>
</comment>
<dbReference type="AlphaFoldDB" id="F0EQ33"/>
<dbReference type="Proteomes" id="UP000004835">
    <property type="component" value="Unassembled WGS sequence"/>
</dbReference>
<dbReference type="Pfam" id="PF13333">
    <property type="entry name" value="rve_2"/>
    <property type="match status" value="1"/>
</dbReference>
<dbReference type="GO" id="GO:0003676">
    <property type="term" value="F:nucleic acid binding"/>
    <property type="evidence" value="ECO:0007669"/>
    <property type="project" value="InterPro"/>
</dbReference>
<dbReference type="InterPro" id="IPR036397">
    <property type="entry name" value="RNaseH_sf"/>
</dbReference>
<reference evidence="2 3" key="1">
    <citation type="submission" date="2011-01" db="EMBL/GenBank/DDBJ databases">
        <authorList>
            <person name="Muzny D."/>
            <person name="Qin X."/>
            <person name="Deng J."/>
            <person name="Jiang H."/>
            <person name="Liu Y."/>
            <person name="Qu J."/>
            <person name="Song X.-Z."/>
            <person name="Zhang L."/>
            <person name="Thornton R."/>
            <person name="Coyle M."/>
            <person name="Francisco L."/>
            <person name="Jackson L."/>
            <person name="Javaid M."/>
            <person name="Korchina V."/>
            <person name="Kovar C."/>
            <person name="Mata R."/>
            <person name="Mathew T."/>
            <person name="Ngo R."/>
            <person name="Nguyen L."/>
            <person name="Nguyen N."/>
            <person name="Okwuonu G."/>
            <person name="Ongeri F."/>
            <person name="Pham C."/>
            <person name="Simmons D."/>
            <person name="Wilczek-Boney K."/>
            <person name="Hale W."/>
            <person name="Jakkamsetti A."/>
            <person name="Pham P."/>
            <person name="Ruth R."/>
            <person name="San Lucas F."/>
            <person name="Warren J."/>
            <person name="Zhang J."/>
            <person name="Zhao Z."/>
            <person name="Zhou C."/>
            <person name="Zhu D."/>
            <person name="Lee S."/>
            <person name="Bess C."/>
            <person name="Blankenburg K."/>
            <person name="Forbes L."/>
            <person name="Fu Q."/>
            <person name="Gubbala S."/>
            <person name="Hirani K."/>
            <person name="Jayaseelan J.C."/>
            <person name="Lara F."/>
            <person name="Munidasa M."/>
            <person name="Palculict T."/>
            <person name="Patil S."/>
            <person name="Pu L.-L."/>
            <person name="Saada N."/>
            <person name="Tang L."/>
            <person name="Weissenberger G."/>
            <person name="Zhu Y."/>
            <person name="Hemphill L."/>
            <person name="Shang Y."/>
            <person name="Youmans B."/>
            <person name="Ayvaz T."/>
            <person name="Ross M."/>
            <person name="Santibanez J."/>
            <person name="Aqrawi P."/>
            <person name="Gross S."/>
            <person name="Joshi V."/>
            <person name="Fowler G."/>
            <person name="Nazareth L."/>
            <person name="Reid J."/>
            <person name="Worley K."/>
            <person name="Petrosino J."/>
            <person name="Highlander S."/>
            <person name="Gibbs R."/>
        </authorList>
    </citation>
    <scope>NUCLEOTIDE SEQUENCE [LARGE SCALE GENOMIC DNA]</scope>
    <source>
        <strain evidence="2 3">ATCC 12755</strain>
    </source>
</reference>
<evidence type="ECO:0000313" key="2">
    <source>
        <dbReference type="EMBL" id="EGC67802.1"/>
    </source>
</evidence>
<dbReference type="InterPro" id="IPR048020">
    <property type="entry name" value="Transpos_IS3"/>
</dbReference>
<feature type="domain" description="Integrase catalytic" evidence="1">
    <location>
        <begin position="57"/>
        <end position="203"/>
    </location>
</feature>
<dbReference type="InterPro" id="IPR001584">
    <property type="entry name" value="Integrase_cat-core"/>
</dbReference>
<evidence type="ECO:0000259" key="1">
    <source>
        <dbReference type="PROSITE" id="PS50994"/>
    </source>
</evidence>
<dbReference type="EMBL" id="AEWT01000043">
    <property type="protein sequence ID" value="EGC67802.1"/>
    <property type="molecule type" value="Genomic_DNA"/>
</dbReference>
<evidence type="ECO:0000313" key="3">
    <source>
        <dbReference type="Proteomes" id="UP000004835"/>
    </source>
</evidence>
<dbReference type="SUPFAM" id="SSF53098">
    <property type="entry name" value="Ribonuclease H-like"/>
    <property type="match status" value="1"/>
</dbReference>
<dbReference type="PANTHER" id="PTHR46889">
    <property type="entry name" value="TRANSPOSASE INSF FOR INSERTION SEQUENCE IS3B-RELATED"/>
    <property type="match status" value="1"/>
</dbReference>
<dbReference type="GO" id="GO:0015074">
    <property type="term" value="P:DNA integration"/>
    <property type="evidence" value="ECO:0007669"/>
    <property type="project" value="InterPro"/>
</dbReference>
<accession>F0EQ33</accession>
<dbReference type="NCBIfam" id="NF033516">
    <property type="entry name" value="transpos_IS3"/>
    <property type="match status" value="1"/>
</dbReference>
<dbReference type="HOGENOM" id="CLU_027402_4_3_9"/>
<protein>
    <submittedName>
        <fullName evidence="2">Integrase core domain protein</fullName>
    </submittedName>
</protein>
<dbReference type="InterPro" id="IPR012337">
    <property type="entry name" value="RNaseH-like_sf"/>
</dbReference>
<dbReference type="Gene3D" id="3.30.420.10">
    <property type="entry name" value="Ribonuclease H-like superfamily/Ribonuclease H"/>
    <property type="match status" value="1"/>
</dbReference>
<dbReference type="Pfam" id="PF00665">
    <property type="entry name" value="rve"/>
    <property type="match status" value="1"/>
</dbReference>
<gene>
    <name evidence="2" type="ORF">HMPREF9087_3525</name>
</gene>
<proteinExistence type="predicted"/>
<dbReference type="InterPro" id="IPR050900">
    <property type="entry name" value="Transposase_IS3/IS150/IS904"/>
</dbReference>
<dbReference type="PROSITE" id="PS50994">
    <property type="entry name" value="INTEGRASE"/>
    <property type="match status" value="1"/>
</dbReference>